<evidence type="ECO:0000256" key="1">
    <source>
        <dbReference type="ARBA" id="ARBA00004196"/>
    </source>
</evidence>
<dbReference type="PROSITE" id="PS51318">
    <property type="entry name" value="TAT"/>
    <property type="match status" value="1"/>
</dbReference>
<evidence type="ECO:0000256" key="3">
    <source>
        <dbReference type="ARBA" id="ARBA00022729"/>
    </source>
</evidence>
<feature type="signal peptide" evidence="5">
    <location>
        <begin position="1"/>
        <end position="22"/>
    </location>
</feature>
<dbReference type="CDD" id="cd13530">
    <property type="entry name" value="PBP2_peptides_like"/>
    <property type="match status" value="1"/>
</dbReference>
<dbReference type="InterPro" id="IPR001638">
    <property type="entry name" value="Solute-binding_3/MltF_N"/>
</dbReference>
<dbReference type="SMART" id="SM00062">
    <property type="entry name" value="PBPb"/>
    <property type="match status" value="1"/>
</dbReference>
<dbReference type="SUPFAM" id="SSF53850">
    <property type="entry name" value="Periplasmic binding protein-like II"/>
    <property type="match status" value="1"/>
</dbReference>
<evidence type="ECO:0000256" key="4">
    <source>
        <dbReference type="RuleBase" id="RU003744"/>
    </source>
</evidence>
<feature type="domain" description="Ionotropic glutamate receptor C-terminal" evidence="7">
    <location>
        <begin position="45"/>
        <end position="268"/>
    </location>
</feature>
<dbReference type="SMART" id="SM00079">
    <property type="entry name" value="PBPe"/>
    <property type="match status" value="1"/>
</dbReference>
<feature type="chain" id="PRO_5038691137" evidence="5">
    <location>
        <begin position="23"/>
        <end position="272"/>
    </location>
</feature>
<gene>
    <name evidence="8" type="ORF">IAD17_01575</name>
</gene>
<organism evidence="8 9">
    <name type="scientific">Candidatus Coprovicinus avistercoris</name>
    <dbReference type="NCBI Taxonomy" id="2840754"/>
    <lineage>
        <taxon>Bacteria</taxon>
        <taxon>Bacillati</taxon>
        <taxon>Actinomycetota</taxon>
        <taxon>Coriobacteriia</taxon>
        <taxon>Coriobacteriales</taxon>
        <taxon>Coriobacteriaceae</taxon>
        <taxon>Coriobacteriaceae incertae sedis</taxon>
        <taxon>Candidatus Coprovicinus</taxon>
    </lineage>
</organism>
<dbReference type="AlphaFoldDB" id="A0A9D1L4A1"/>
<evidence type="ECO:0000313" key="9">
    <source>
        <dbReference type="Proteomes" id="UP000824078"/>
    </source>
</evidence>
<dbReference type="EMBL" id="DVMQ01000006">
    <property type="protein sequence ID" value="HIU23600.1"/>
    <property type="molecule type" value="Genomic_DNA"/>
</dbReference>
<accession>A0A9D1L4A1</accession>
<evidence type="ECO:0000259" key="6">
    <source>
        <dbReference type="SMART" id="SM00062"/>
    </source>
</evidence>
<evidence type="ECO:0000256" key="5">
    <source>
        <dbReference type="SAM" id="SignalP"/>
    </source>
</evidence>
<evidence type="ECO:0000259" key="7">
    <source>
        <dbReference type="SMART" id="SM00079"/>
    </source>
</evidence>
<dbReference type="InterPro" id="IPR006311">
    <property type="entry name" value="TAT_signal"/>
</dbReference>
<dbReference type="GO" id="GO:0015276">
    <property type="term" value="F:ligand-gated monoatomic ion channel activity"/>
    <property type="evidence" value="ECO:0007669"/>
    <property type="project" value="InterPro"/>
</dbReference>
<dbReference type="Proteomes" id="UP000824078">
    <property type="component" value="Unassembled WGS sequence"/>
</dbReference>
<evidence type="ECO:0000256" key="2">
    <source>
        <dbReference type="ARBA" id="ARBA00010333"/>
    </source>
</evidence>
<dbReference type="Gene3D" id="3.40.190.10">
    <property type="entry name" value="Periplasmic binding protein-like II"/>
    <property type="match status" value="2"/>
</dbReference>
<evidence type="ECO:0000313" key="8">
    <source>
        <dbReference type="EMBL" id="HIU23600.1"/>
    </source>
</evidence>
<dbReference type="PROSITE" id="PS01039">
    <property type="entry name" value="SBP_BACTERIAL_3"/>
    <property type="match status" value="1"/>
</dbReference>
<reference evidence="8" key="1">
    <citation type="submission" date="2020-10" db="EMBL/GenBank/DDBJ databases">
        <authorList>
            <person name="Gilroy R."/>
        </authorList>
    </citation>
    <scope>NUCLEOTIDE SEQUENCE</scope>
    <source>
        <strain evidence="8">ChiHjej12B11-29160</strain>
    </source>
</reference>
<dbReference type="InterPro" id="IPR018313">
    <property type="entry name" value="SBP_3_CS"/>
</dbReference>
<dbReference type="Pfam" id="PF00497">
    <property type="entry name" value="SBP_bac_3"/>
    <property type="match status" value="1"/>
</dbReference>
<proteinExistence type="inferred from homology"/>
<dbReference type="PANTHER" id="PTHR35936:SF17">
    <property type="entry name" value="ARGININE-BINDING EXTRACELLULAR PROTEIN ARTP"/>
    <property type="match status" value="1"/>
</dbReference>
<protein>
    <submittedName>
        <fullName evidence="8">Amino acid ABC transporter substrate-binding protein</fullName>
    </submittedName>
</protein>
<dbReference type="InterPro" id="IPR001320">
    <property type="entry name" value="Iontro_rcpt_C"/>
</dbReference>
<reference evidence="8" key="2">
    <citation type="journal article" date="2021" name="PeerJ">
        <title>Extensive microbial diversity within the chicken gut microbiome revealed by metagenomics and culture.</title>
        <authorList>
            <person name="Gilroy R."/>
            <person name="Ravi A."/>
            <person name="Getino M."/>
            <person name="Pursley I."/>
            <person name="Horton D.L."/>
            <person name="Alikhan N.F."/>
            <person name="Baker D."/>
            <person name="Gharbi K."/>
            <person name="Hall N."/>
            <person name="Watson M."/>
            <person name="Adriaenssens E.M."/>
            <person name="Foster-Nyarko E."/>
            <person name="Jarju S."/>
            <person name="Secka A."/>
            <person name="Antonio M."/>
            <person name="Oren A."/>
            <person name="Chaudhuri R.R."/>
            <person name="La Ragione R."/>
            <person name="Hildebrand F."/>
            <person name="Pallen M.J."/>
        </authorList>
    </citation>
    <scope>NUCLEOTIDE SEQUENCE</scope>
    <source>
        <strain evidence="8">ChiHjej12B11-29160</strain>
    </source>
</reference>
<dbReference type="GO" id="GO:0016020">
    <property type="term" value="C:membrane"/>
    <property type="evidence" value="ECO:0007669"/>
    <property type="project" value="InterPro"/>
</dbReference>
<dbReference type="GO" id="GO:0030313">
    <property type="term" value="C:cell envelope"/>
    <property type="evidence" value="ECO:0007669"/>
    <property type="project" value="UniProtKB-SubCell"/>
</dbReference>
<dbReference type="PROSITE" id="PS51257">
    <property type="entry name" value="PROKAR_LIPOPROTEIN"/>
    <property type="match status" value="1"/>
</dbReference>
<name>A0A9D1L4A1_9ACTN</name>
<comment type="similarity">
    <text evidence="2 4">Belongs to the bacterial solute-binding protein 3 family.</text>
</comment>
<dbReference type="PANTHER" id="PTHR35936">
    <property type="entry name" value="MEMBRANE-BOUND LYTIC MUREIN TRANSGLYCOSYLASE F"/>
    <property type="match status" value="1"/>
</dbReference>
<comment type="subcellular location">
    <subcellularLocation>
        <location evidence="1">Cell envelope</location>
    </subcellularLocation>
</comment>
<feature type="domain" description="Solute-binding protein family 3/N-terminal" evidence="6">
    <location>
        <begin position="45"/>
        <end position="269"/>
    </location>
</feature>
<sequence>MKNVSRRSAIATLSGIAALGLAGCGGNTDSESASADGYTLVNDGQLSVVYSNGFPPFEFSTDDGSGTQGFDIDLITAVAEQMGLECNILPTQKFDTLVPTIKAGGKADVCISAVTINDERSAEIDFSDPYLNSNQALLALATSTYASLEDFDQAGNVLVASAGTTGQTWGEENFSQAEIVPLDDYVSCFTGVSSGLYQGAIADLPVAQYLTEQSYKDLKVCVEVPTGEQYGIVVSKDNPGLTKAINEALAALQENGTMDEIKIKWFGTTEGL</sequence>
<comment type="caution">
    <text evidence="8">The sequence shown here is derived from an EMBL/GenBank/DDBJ whole genome shotgun (WGS) entry which is preliminary data.</text>
</comment>
<keyword evidence="3 5" id="KW-0732">Signal</keyword>